<comment type="subcellular location">
    <subcellularLocation>
        <location evidence="1">Membrane</location>
        <topology evidence="1">Multi-pass membrane protein</topology>
    </subcellularLocation>
</comment>
<evidence type="ECO:0000256" key="1">
    <source>
        <dbReference type="ARBA" id="ARBA00004141"/>
    </source>
</evidence>
<sequence length="392" mass="46125">MLLSLLFYLTFFLFSLGQLGRISFFGQQINVYIYEIFLLIFTLVLFYKYRFKPLEDSIRKFKITYLFLGFLAVTFLTNLSGFKLLENSISFLYFLRLLHYFMYFFYLSYHLRKHPQFERTLTKAIVIGVVLTATISILQYFWYQDLRNLLYGAWDPHLYRLFGTFFDTSIAGAIYGLIFLTLFLKGKEFIKNKWLLLGFLASYFIFIILTYSRSLYTAFLFIIILHTAAKRKYKGFLIFFTVFLLAVLFAPKPFGEGVNLERTFSVESRVNDYKTAIKMWQKKPLLGVGYNRIRYVKRQMNVIGEAEADITHSGASFHSSFLIILVSGGFVGLGLFMGVLYRIFQVSMLGKYYVVFLGLLSLTDNIILHPFILFMLFSLCLLDRFIPFRRLR</sequence>
<evidence type="ECO:0000256" key="5">
    <source>
        <dbReference type="SAM" id="Phobius"/>
    </source>
</evidence>
<accession>A0A1F7H2Z4</accession>
<dbReference type="PANTHER" id="PTHR37422">
    <property type="entry name" value="TEICHURONIC ACID BIOSYNTHESIS PROTEIN TUAE"/>
    <property type="match status" value="1"/>
</dbReference>
<evidence type="ECO:0000313" key="8">
    <source>
        <dbReference type="Proteomes" id="UP000177913"/>
    </source>
</evidence>
<feature type="domain" description="O-antigen ligase-related" evidence="6">
    <location>
        <begin position="201"/>
        <end position="337"/>
    </location>
</feature>
<comment type="caution">
    <text evidence="7">The sequence shown here is derived from an EMBL/GenBank/DDBJ whole genome shotgun (WGS) entry which is preliminary data.</text>
</comment>
<dbReference type="EMBL" id="MFZO01000014">
    <property type="protein sequence ID" value="OGK25246.1"/>
    <property type="molecule type" value="Genomic_DNA"/>
</dbReference>
<feature type="transmembrane region" description="Helical" evidence="5">
    <location>
        <begin position="321"/>
        <end position="341"/>
    </location>
</feature>
<evidence type="ECO:0000259" key="6">
    <source>
        <dbReference type="Pfam" id="PF04932"/>
    </source>
</evidence>
<evidence type="ECO:0000313" key="7">
    <source>
        <dbReference type="EMBL" id="OGK25246.1"/>
    </source>
</evidence>
<feature type="transmembrane region" description="Helical" evidence="5">
    <location>
        <begin position="121"/>
        <end position="142"/>
    </location>
</feature>
<feature type="transmembrane region" description="Helical" evidence="5">
    <location>
        <begin position="63"/>
        <end position="85"/>
    </location>
</feature>
<evidence type="ECO:0000256" key="2">
    <source>
        <dbReference type="ARBA" id="ARBA00022692"/>
    </source>
</evidence>
<dbReference type="AlphaFoldDB" id="A0A1F7H2Z4"/>
<proteinExistence type="predicted"/>
<organism evidence="7 8">
    <name type="scientific">Candidatus Roizmanbacteria bacterium RIFCSPHIGHO2_02_FULL_38_11</name>
    <dbReference type="NCBI Taxonomy" id="1802039"/>
    <lineage>
        <taxon>Bacteria</taxon>
        <taxon>Candidatus Roizmaniibacteriota</taxon>
    </lineage>
</organism>
<reference evidence="7 8" key="1">
    <citation type="journal article" date="2016" name="Nat. Commun.">
        <title>Thousands of microbial genomes shed light on interconnected biogeochemical processes in an aquifer system.</title>
        <authorList>
            <person name="Anantharaman K."/>
            <person name="Brown C.T."/>
            <person name="Hug L.A."/>
            <person name="Sharon I."/>
            <person name="Castelle C.J."/>
            <person name="Probst A.J."/>
            <person name="Thomas B.C."/>
            <person name="Singh A."/>
            <person name="Wilkins M.J."/>
            <person name="Karaoz U."/>
            <person name="Brodie E.L."/>
            <person name="Williams K.H."/>
            <person name="Hubbard S.S."/>
            <person name="Banfield J.F."/>
        </authorList>
    </citation>
    <scope>NUCLEOTIDE SEQUENCE [LARGE SCALE GENOMIC DNA]</scope>
</reference>
<dbReference type="Proteomes" id="UP000177913">
    <property type="component" value="Unassembled WGS sequence"/>
</dbReference>
<dbReference type="GO" id="GO:0016020">
    <property type="term" value="C:membrane"/>
    <property type="evidence" value="ECO:0007669"/>
    <property type="project" value="UniProtKB-SubCell"/>
</dbReference>
<keyword evidence="2 5" id="KW-0812">Transmembrane</keyword>
<protein>
    <recommendedName>
        <fullName evidence="6">O-antigen ligase-related domain-containing protein</fullName>
    </recommendedName>
</protein>
<dbReference type="Pfam" id="PF04932">
    <property type="entry name" value="Wzy_C"/>
    <property type="match status" value="1"/>
</dbReference>
<feature type="transmembrane region" description="Helical" evidence="5">
    <location>
        <begin position="196"/>
        <end position="224"/>
    </location>
</feature>
<dbReference type="InterPro" id="IPR051533">
    <property type="entry name" value="WaaL-like"/>
</dbReference>
<feature type="transmembrane region" description="Helical" evidence="5">
    <location>
        <begin position="162"/>
        <end position="184"/>
    </location>
</feature>
<name>A0A1F7H2Z4_9BACT</name>
<dbReference type="PANTHER" id="PTHR37422:SF13">
    <property type="entry name" value="LIPOPOLYSACCHARIDE BIOSYNTHESIS PROTEIN PA4999-RELATED"/>
    <property type="match status" value="1"/>
</dbReference>
<dbReference type="InterPro" id="IPR007016">
    <property type="entry name" value="O-antigen_ligase-rel_domated"/>
</dbReference>
<evidence type="ECO:0000256" key="4">
    <source>
        <dbReference type="ARBA" id="ARBA00023136"/>
    </source>
</evidence>
<keyword evidence="3 5" id="KW-1133">Transmembrane helix</keyword>
<feature type="transmembrane region" description="Helical" evidence="5">
    <location>
        <begin position="236"/>
        <end position="254"/>
    </location>
</feature>
<keyword evidence="4 5" id="KW-0472">Membrane</keyword>
<evidence type="ECO:0000256" key="3">
    <source>
        <dbReference type="ARBA" id="ARBA00022989"/>
    </source>
</evidence>
<feature type="transmembrane region" description="Helical" evidence="5">
    <location>
        <begin position="353"/>
        <end position="382"/>
    </location>
</feature>
<feature type="transmembrane region" description="Helical" evidence="5">
    <location>
        <begin position="91"/>
        <end position="109"/>
    </location>
</feature>
<gene>
    <name evidence="7" type="ORF">A3C25_01310</name>
</gene>
<feature type="transmembrane region" description="Helical" evidence="5">
    <location>
        <begin position="29"/>
        <end position="51"/>
    </location>
</feature>